<gene>
    <name evidence="5" type="ORF">KK083_08825</name>
</gene>
<dbReference type="InterPro" id="IPR016032">
    <property type="entry name" value="Sig_transdc_resp-reg_C-effctor"/>
</dbReference>
<dbReference type="Proteomes" id="UP001319200">
    <property type="component" value="Unassembled WGS sequence"/>
</dbReference>
<dbReference type="SMART" id="SM00448">
    <property type="entry name" value="REC"/>
    <property type="match status" value="1"/>
</dbReference>
<dbReference type="Pfam" id="PF00196">
    <property type="entry name" value="GerE"/>
    <property type="match status" value="1"/>
</dbReference>
<dbReference type="CDD" id="cd17534">
    <property type="entry name" value="REC_DC-like"/>
    <property type="match status" value="1"/>
</dbReference>
<dbReference type="SMART" id="SM00421">
    <property type="entry name" value="HTH_LUXR"/>
    <property type="match status" value="1"/>
</dbReference>
<dbReference type="CDD" id="cd06170">
    <property type="entry name" value="LuxR_C_like"/>
    <property type="match status" value="1"/>
</dbReference>
<dbReference type="PROSITE" id="PS50110">
    <property type="entry name" value="RESPONSE_REGULATORY"/>
    <property type="match status" value="1"/>
</dbReference>
<keyword evidence="6" id="KW-1185">Reference proteome</keyword>
<dbReference type="InterPro" id="IPR000792">
    <property type="entry name" value="Tscrpt_reg_LuxR_C"/>
</dbReference>
<dbReference type="Gene3D" id="3.40.50.2300">
    <property type="match status" value="1"/>
</dbReference>
<feature type="domain" description="Response regulatory" evidence="4">
    <location>
        <begin position="3"/>
        <end position="118"/>
    </location>
</feature>
<keyword evidence="2" id="KW-0597">Phosphoprotein</keyword>
<name>A0AAP2DMW9_9BACT</name>
<evidence type="ECO:0000259" key="3">
    <source>
        <dbReference type="PROSITE" id="PS50043"/>
    </source>
</evidence>
<feature type="domain" description="HTH luxR-type" evidence="3">
    <location>
        <begin position="128"/>
        <end position="193"/>
    </location>
</feature>
<accession>A0AAP2DMW9</accession>
<sequence length="197" mass="21711">MKKILIVEDELLTAEHIAEILEGEGYNVCGTAQNRAEALDLFRAHAPDLIIFDVFIKDKVTGIELAKEISALSAVPFIYLTAFSDSATLKQAAETNSSAYLIKPFTAKQLLATVEMVLIAADAGTKVDPDAPTPPTKREKEVLELLARGNTSRQIAQILSISEMTVQTHRKNMMSRYNTLSSTELIAIASKYQWIKL</sequence>
<proteinExistence type="predicted"/>
<dbReference type="PANTHER" id="PTHR43214:SF44">
    <property type="entry name" value="TWO-COMPONENT RESPONSE REGULATOR"/>
    <property type="match status" value="1"/>
</dbReference>
<dbReference type="InterPro" id="IPR001789">
    <property type="entry name" value="Sig_transdc_resp-reg_receiver"/>
</dbReference>
<dbReference type="AlphaFoldDB" id="A0AAP2DMW9"/>
<evidence type="ECO:0000313" key="6">
    <source>
        <dbReference type="Proteomes" id="UP001319200"/>
    </source>
</evidence>
<organism evidence="5 6">
    <name type="scientific">Chryseosolibacter histidini</name>
    <dbReference type="NCBI Taxonomy" id="2782349"/>
    <lineage>
        <taxon>Bacteria</taxon>
        <taxon>Pseudomonadati</taxon>
        <taxon>Bacteroidota</taxon>
        <taxon>Cytophagia</taxon>
        <taxon>Cytophagales</taxon>
        <taxon>Chryseotaleaceae</taxon>
        <taxon>Chryseosolibacter</taxon>
    </lineage>
</organism>
<dbReference type="PROSITE" id="PS00622">
    <property type="entry name" value="HTH_LUXR_1"/>
    <property type="match status" value="1"/>
</dbReference>
<dbReference type="GO" id="GO:0000160">
    <property type="term" value="P:phosphorelay signal transduction system"/>
    <property type="evidence" value="ECO:0007669"/>
    <property type="project" value="InterPro"/>
</dbReference>
<dbReference type="GO" id="GO:0003677">
    <property type="term" value="F:DNA binding"/>
    <property type="evidence" value="ECO:0007669"/>
    <property type="project" value="UniProtKB-KW"/>
</dbReference>
<dbReference type="RefSeq" id="WP_254162600.1">
    <property type="nucleotide sequence ID" value="NZ_JAHESF010000007.1"/>
</dbReference>
<reference evidence="5 6" key="1">
    <citation type="submission" date="2021-05" db="EMBL/GenBank/DDBJ databases">
        <title>A Polyphasic approach of four new species of the genus Ohtaekwangia: Ohtaekwangia histidinii sp. nov., Ohtaekwangia cretensis sp. nov., Ohtaekwangia indiensis sp. nov., Ohtaekwangia reichenbachii sp. nov. from diverse environment.</title>
        <authorList>
            <person name="Octaviana S."/>
        </authorList>
    </citation>
    <scope>NUCLEOTIDE SEQUENCE [LARGE SCALE GENOMIC DNA]</scope>
    <source>
        <strain evidence="5 6">PWU4</strain>
    </source>
</reference>
<evidence type="ECO:0000259" key="4">
    <source>
        <dbReference type="PROSITE" id="PS50110"/>
    </source>
</evidence>
<dbReference type="PANTHER" id="PTHR43214">
    <property type="entry name" value="TWO-COMPONENT RESPONSE REGULATOR"/>
    <property type="match status" value="1"/>
</dbReference>
<dbReference type="InterPro" id="IPR036388">
    <property type="entry name" value="WH-like_DNA-bd_sf"/>
</dbReference>
<dbReference type="EMBL" id="JAHESF010000007">
    <property type="protein sequence ID" value="MBT1696974.1"/>
    <property type="molecule type" value="Genomic_DNA"/>
</dbReference>
<feature type="modified residue" description="4-aspartylphosphate" evidence="2">
    <location>
        <position position="53"/>
    </location>
</feature>
<keyword evidence="1" id="KW-0238">DNA-binding</keyword>
<dbReference type="GO" id="GO:0006355">
    <property type="term" value="P:regulation of DNA-templated transcription"/>
    <property type="evidence" value="ECO:0007669"/>
    <property type="project" value="InterPro"/>
</dbReference>
<dbReference type="Gene3D" id="1.10.10.10">
    <property type="entry name" value="Winged helix-like DNA-binding domain superfamily/Winged helix DNA-binding domain"/>
    <property type="match status" value="1"/>
</dbReference>
<dbReference type="SUPFAM" id="SSF46894">
    <property type="entry name" value="C-terminal effector domain of the bipartite response regulators"/>
    <property type="match status" value="1"/>
</dbReference>
<dbReference type="InterPro" id="IPR011006">
    <property type="entry name" value="CheY-like_superfamily"/>
</dbReference>
<evidence type="ECO:0000256" key="1">
    <source>
        <dbReference type="ARBA" id="ARBA00023125"/>
    </source>
</evidence>
<comment type="caution">
    <text evidence="5">The sequence shown here is derived from an EMBL/GenBank/DDBJ whole genome shotgun (WGS) entry which is preliminary data.</text>
</comment>
<dbReference type="SUPFAM" id="SSF52172">
    <property type="entry name" value="CheY-like"/>
    <property type="match status" value="1"/>
</dbReference>
<evidence type="ECO:0000313" key="5">
    <source>
        <dbReference type="EMBL" id="MBT1696974.1"/>
    </source>
</evidence>
<protein>
    <submittedName>
        <fullName evidence="5">Response regulator transcription factor</fullName>
    </submittedName>
</protein>
<evidence type="ECO:0000256" key="2">
    <source>
        <dbReference type="PROSITE-ProRule" id="PRU00169"/>
    </source>
</evidence>
<dbReference type="Pfam" id="PF00072">
    <property type="entry name" value="Response_reg"/>
    <property type="match status" value="1"/>
</dbReference>
<dbReference type="PROSITE" id="PS50043">
    <property type="entry name" value="HTH_LUXR_2"/>
    <property type="match status" value="1"/>
</dbReference>
<dbReference type="PRINTS" id="PR00038">
    <property type="entry name" value="HTHLUXR"/>
</dbReference>
<dbReference type="InterPro" id="IPR039420">
    <property type="entry name" value="WalR-like"/>
</dbReference>